<reference evidence="1 2" key="2">
    <citation type="journal article" date="2022" name="Mol. Ecol. Resour.">
        <title>The genomes of chicory, endive, great burdock and yacon provide insights into Asteraceae paleo-polyploidization history and plant inulin production.</title>
        <authorList>
            <person name="Fan W."/>
            <person name="Wang S."/>
            <person name="Wang H."/>
            <person name="Wang A."/>
            <person name="Jiang F."/>
            <person name="Liu H."/>
            <person name="Zhao H."/>
            <person name="Xu D."/>
            <person name="Zhang Y."/>
        </authorList>
    </citation>
    <scope>NUCLEOTIDE SEQUENCE [LARGE SCALE GENOMIC DNA]</scope>
    <source>
        <strain evidence="2">cv. Yunnan</strain>
        <tissue evidence="1">Leaves</tissue>
    </source>
</reference>
<organism evidence="1 2">
    <name type="scientific">Smallanthus sonchifolius</name>
    <dbReference type="NCBI Taxonomy" id="185202"/>
    <lineage>
        <taxon>Eukaryota</taxon>
        <taxon>Viridiplantae</taxon>
        <taxon>Streptophyta</taxon>
        <taxon>Embryophyta</taxon>
        <taxon>Tracheophyta</taxon>
        <taxon>Spermatophyta</taxon>
        <taxon>Magnoliopsida</taxon>
        <taxon>eudicotyledons</taxon>
        <taxon>Gunneridae</taxon>
        <taxon>Pentapetalae</taxon>
        <taxon>asterids</taxon>
        <taxon>campanulids</taxon>
        <taxon>Asterales</taxon>
        <taxon>Asteraceae</taxon>
        <taxon>Asteroideae</taxon>
        <taxon>Heliantheae alliance</taxon>
        <taxon>Millerieae</taxon>
        <taxon>Smallanthus</taxon>
    </lineage>
</organism>
<proteinExistence type="predicted"/>
<dbReference type="Proteomes" id="UP001056120">
    <property type="component" value="Linkage Group LG15"/>
</dbReference>
<comment type="caution">
    <text evidence="1">The sequence shown here is derived from an EMBL/GenBank/DDBJ whole genome shotgun (WGS) entry which is preliminary data.</text>
</comment>
<sequence length="95" mass="9995">MSPLLALLSATMYKFDGVSKFSGIWISGGQVGRRRQSGRGEERAGDGGGSPHRGKGRQRRRGRGGERAGDGVEGHRGEEAADDGGEEDKQAASKP</sequence>
<accession>A0ACB9FYL2</accession>
<name>A0ACB9FYL2_9ASTR</name>
<gene>
    <name evidence="1" type="ORF">L1987_46115</name>
</gene>
<evidence type="ECO:0000313" key="2">
    <source>
        <dbReference type="Proteomes" id="UP001056120"/>
    </source>
</evidence>
<protein>
    <submittedName>
        <fullName evidence="1">Uncharacterized protein</fullName>
    </submittedName>
</protein>
<dbReference type="EMBL" id="CM042032">
    <property type="protein sequence ID" value="KAI3776339.1"/>
    <property type="molecule type" value="Genomic_DNA"/>
</dbReference>
<keyword evidence="2" id="KW-1185">Reference proteome</keyword>
<evidence type="ECO:0000313" key="1">
    <source>
        <dbReference type="EMBL" id="KAI3776339.1"/>
    </source>
</evidence>
<reference evidence="2" key="1">
    <citation type="journal article" date="2022" name="Mol. Ecol. Resour.">
        <title>The genomes of chicory, endive, great burdock and yacon provide insights into Asteraceae palaeo-polyploidization history and plant inulin production.</title>
        <authorList>
            <person name="Fan W."/>
            <person name="Wang S."/>
            <person name="Wang H."/>
            <person name="Wang A."/>
            <person name="Jiang F."/>
            <person name="Liu H."/>
            <person name="Zhao H."/>
            <person name="Xu D."/>
            <person name="Zhang Y."/>
        </authorList>
    </citation>
    <scope>NUCLEOTIDE SEQUENCE [LARGE SCALE GENOMIC DNA]</scope>
    <source>
        <strain evidence="2">cv. Yunnan</strain>
    </source>
</reference>